<dbReference type="Pfam" id="PF01370">
    <property type="entry name" value="Epimerase"/>
    <property type="match status" value="1"/>
</dbReference>
<dbReference type="Gene3D" id="3.90.25.10">
    <property type="entry name" value="UDP-galactose 4-epimerase, domain 1"/>
    <property type="match status" value="1"/>
</dbReference>
<feature type="binding site" evidence="9">
    <location>
        <position position="190"/>
    </location>
    <ligand>
        <name>substrate</name>
    </ligand>
</feature>
<dbReference type="PANTHER" id="PTHR43238">
    <property type="entry name" value="GDP-L-FUCOSE SYNTHASE"/>
    <property type="match status" value="1"/>
</dbReference>
<feature type="binding site" evidence="9">
    <location>
        <begin position="166"/>
        <end position="169"/>
    </location>
    <ligand>
        <name>NADP(+)</name>
        <dbReference type="ChEBI" id="CHEBI:58349"/>
    </ligand>
</feature>
<evidence type="ECO:0000256" key="6">
    <source>
        <dbReference type="ARBA" id="ARBA00023235"/>
    </source>
</evidence>
<name>A0A1H1M5N1_9PSED</name>
<feature type="binding site" evidence="9">
    <location>
        <position position="182"/>
    </location>
    <ligand>
        <name>NADP(+)</name>
        <dbReference type="ChEBI" id="CHEBI:58349"/>
    </ligand>
</feature>
<dbReference type="CDD" id="cd05239">
    <property type="entry name" value="GDP_FS_SDR_e"/>
    <property type="match status" value="1"/>
</dbReference>
<accession>A0A1H1M5N1</accession>
<feature type="active site" description="Proton donor/acceptor" evidence="9">
    <location>
        <position position="139"/>
    </location>
</feature>
<feature type="binding site" evidence="9">
    <location>
        <position position="281"/>
    </location>
    <ligand>
        <name>substrate</name>
    </ligand>
</feature>
<dbReference type="EMBL" id="LT629751">
    <property type="protein sequence ID" value="SDR82071.1"/>
    <property type="molecule type" value="Genomic_DNA"/>
</dbReference>
<evidence type="ECO:0000256" key="3">
    <source>
        <dbReference type="ARBA" id="ARBA00012371"/>
    </source>
</evidence>
<evidence type="ECO:0000259" key="10">
    <source>
        <dbReference type="Pfam" id="PF01370"/>
    </source>
</evidence>
<evidence type="ECO:0000256" key="1">
    <source>
        <dbReference type="ARBA" id="ARBA00004883"/>
    </source>
</evidence>
<evidence type="ECO:0000256" key="7">
    <source>
        <dbReference type="ARBA" id="ARBA00023268"/>
    </source>
</evidence>
<feature type="domain" description="NAD-dependent epimerase/dehydratase" evidence="10">
    <location>
        <begin position="9"/>
        <end position="233"/>
    </location>
</feature>
<dbReference type="InterPro" id="IPR036291">
    <property type="entry name" value="NAD(P)-bd_dom_sf"/>
</dbReference>
<protein>
    <recommendedName>
        <fullName evidence="3 9">GDP-L-fucose synthase</fullName>
        <ecNumber evidence="3 9">1.1.1.271</ecNumber>
    </recommendedName>
    <alternativeName>
        <fullName evidence="9">GDP-4-keto-6-deoxy-D-mannose-3,5-epimerase-4-reductase</fullName>
    </alternativeName>
</protein>
<dbReference type="AlphaFoldDB" id="A0A1H1M5N1"/>
<dbReference type="PANTHER" id="PTHR43238:SF1">
    <property type="entry name" value="GDP-L-FUCOSE SYNTHASE"/>
    <property type="match status" value="1"/>
</dbReference>
<dbReference type="EC" id="1.1.1.271" evidence="3 9"/>
<evidence type="ECO:0000256" key="2">
    <source>
        <dbReference type="ARBA" id="ARBA00005959"/>
    </source>
</evidence>
<dbReference type="HAMAP" id="MF_00956">
    <property type="entry name" value="GDP_fucose_synth"/>
    <property type="match status" value="1"/>
</dbReference>
<comment type="pathway">
    <text evidence="1 9">Nucleotide-sugar biosynthesis; GDP-L-fucose biosynthesis via de novo pathway; GDP-L-fucose from GDP-alpha-D-mannose: step 2/2.</text>
</comment>
<feature type="binding site" evidence="9">
    <location>
        <begin position="13"/>
        <end position="19"/>
    </location>
    <ligand>
        <name>NADP(+)</name>
        <dbReference type="ChEBI" id="CHEBI:58349"/>
    </ligand>
</feature>
<evidence type="ECO:0000313" key="11">
    <source>
        <dbReference type="EMBL" id="SDR82071.1"/>
    </source>
</evidence>
<evidence type="ECO:0000256" key="5">
    <source>
        <dbReference type="ARBA" id="ARBA00023002"/>
    </source>
</evidence>
<evidence type="ECO:0000256" key="4">
    <source>
        <dbReference type="ARBA" id="ARBA00022857"/>
    </source>
</evidence>
<feature type="binding site" evidence="9">
    <location>
        <position position="205"/>
    </location>
    <ligand>
        <name>substrate</name>
    </ligand>
</feature>
<dbReference type="InterPro" id="IPR028614">
    <property type="entry name" value="GDP_fucose/colitose_synth"/>
</dbReference>
<dbReference type="GO" id="GO:0070401">
    <property type="term" value="F:NADP+ binding"/>
    <property type="evidence" value="ECO:0007669"/>
    <property type="project" value="UniProtKB-UniRule"/>
</dbReference>
<dbReference type="Proteomes" id="UP000243359">
    <property type="component" value="Chromosome I"/>
</dbReference>
<dbReference type="RefSeq" id="WP_090347384.1">
    <property type="nucleotide sequence ID" value="NZ_LT629751.1"/>
</dbReference>
<dbReference type="OrthoDB" id="9811425at2"/>
<dbReference type="STRING" id="1392877.SAMN05216221_0416"/>
<reference evidence="12" key="1">
    <citation type="submission" date="2016-10" db="EMBL/GenBank/DDBJ databases">
        <authorList>
            <person name="Varghese N."/>
            <person name="Submissions S."/>
        </authorList>
    </citation>
    <scope>NUCLEOTIDE SEQUENCE [LARGE SCALE GENOMIC DNA]</scope>
    <source>
        <strain evidence="12">KCTC 32247</strain>
    </source>
</reference>
<sequence length="325" mass="36052">MARDLNQSVFVAGHRGMVGSAIVRRLKALGYANILTAGRDELNLLDQAAVQAYFQANKIDQVYLAAAKVGGIHANNSYPADFIYENLMIEANIVHAAHVSGVQKLLFLGSSCIYPKHAQQPMQEAALLTGILEPTNEPYAIAKIAGIKLCESYNRQHGRDYRSVMPTNLYGPHDNFHPENSHVIPALLRRFHEAVQRGDEEVVIWGSGTPMREFLHVDDMAAASVHVMELDDATYRDNTQPMLSHINVGTGVDCTIRELAETIARVTGFTGRLSFDASKPDGTPRKLMDVSRLRALGWQASIGLEDGLRDAYRWYVENVEQARTH</sequence>
<comment type="function">
    <text evidence="9">Catalyzes the two-step NADP-dependent conversion of GDP-4-dehydro-6-deoxy-D-mannose to GDP-fucose, involving an epimerase and a reductase reaction.</text>
</comment>
<organism evidence="11 12">
    <name type="scientific">Pseudomonas oryzae</name>
    <dbReference type="NCBI Taxonomy" id="1392877"/>
    <lineage>
        <taxon>Bacteria</taxon>
        <taxon>Pseudomonadati</taxon>
        <taxon>Pseudomonadota</taxon>
        <taxon>Gammaproteobacteria</taxon>
        <taxon>Pseudomonadales</taxon>
        <taxon>Pseudomonadaceae</taxon>
        <taxon>Pseudomonas</taxon>
    </lineage>
</organism>
<feature type="binding site" evidence="9">
    <location>
        <position position="212"/>
    </location>
    <ligand>
        <name>substrate</name>
    </ligand>
</feature>
<evidence type="ECO:0000256" key="8">
    <source>
        <dbReference type="ARBA" id="ARBA00051935"/>
    </source>
</evidence>
<feature type="binding site" evidence="9">
    <location>
        <position position="143"/>
    </location>
    <ligand>
        <name>NADP(+)</name>
        <dbReference type="ChEBI" id="CHEBI:58349"/>
    </ligand>
</feature>
<dbReference type="FunFam" id="3.40.50.720:FF:000101">
    <property type="entry name" value="GDP-L-fucose synthase"/>
    <property type="match status" value="1"/>
</dbReference>
<dbReference type="GO" id="GO:0016853">
    <property type="term" value="F:isomerase activity"/>
    <property type="evidence" value="ECO:0007669"/>
    <property type="project" value="UniProtKB-KW"/>
</dbReference>
<gene>
    <name evidence="9" type="primary">fcl</name>
    <name evidence="11" type="ORF">SAMN05216221_0416</name>
</gene>
<dbReference type="Gene3D" id="3.40.50.720">
    <property type="entry name" value="NAD(P)-binding Rossmann-like Domain"/>
    <property type="match status" value="1"/>
</dbReference>
<dbReference type="SUPFAM" id="SSF51735">
    <property type="entry name" value="NAD(P)-binding Rossmann-fold domains"/>
    <property type="match status" value="1"/>
</dbReference>
<dbReference type="UniPathway" id="UPA00128">
    <property type="reaction ID" value="UER00191"/>
</dbReference>
<feature type="binding site" evidence="9">
    <location>
        <begin position="108"/>
        <end position="111"/>
    </location>
    <ligand>
        <name>NADP(+)</name>
        <dbReference type="ChEBI" id="CHEBI:58349"/>
    </ligand>
</feature>
<dbReference type="GO" id="GO:0050577">
    <property type="term" value="F:GDP-L-fucose synthase activity"/>
    <property type="evidence" value="ECO:0007669"/>
    <property type="project" value="UniProtKB-UniRule"/>
</dbReference>
<keyword evidence="7 9" id="KW-0511">Multifunctional enzyme</keyword>
<evidence type="ECO:0000313" key="12">
    <source>
        <dbReference type="Proteomes" id="UP000243359"/>
    </source>
</evidence>
<keyword evidence="6 9" id="KW-0413">Isomerase</keyword>
<dbReference type="InterPro" id="IPR001509">
    <property type="entry name" value="Epimerase_deHydtase"/>
</dbReference>
<comment type="similarity">
    <text evidence="2 9">Belongs to the NAD(P)-dependent epimerase/dehydratase family. Fucose synthase subfamily.</text>
</comment>
<feature type="site" description="Important for catalytic activity" evidence="9">
    <location>
        <position position="110"/>
    </location>
</feature>
<keyword evidence="5 9" id="KW-0560">Oxidoreductase</keyword>
<feature type="site" description="Important for catalytic activity" evidence="9">
    <location>
        <position position="112"/>
    </location>
</feature>
<keyword evidence="4 9" id="KW-0521">NADP</keyword>
<comment type="catalytic activity">
    <reaction evidence="8 9">
        <text>GDP-beta-L-fucose + NADP(+) = GDP-4-dehydro-alpha-D-rhamnose + NADPH + H(+)</text>
        <dbReference type="Rhea" id="RHEA:18885"/>
        <dbReference type="ChEBI" id="CHEBI:15378"/>
        <dbReference type="ChEBI" id="CHEBI:57273"/>
        <dbReference type="ChEBI" id="CHEBI:57783"/>
        <dbReference type="ChEBI" id="CHEBI:57964"/>
        <dbReference type="ChEBI" id="CHEBI:58349"/>
        <dbReference type="EC" id="1.1.1.271"/>
    </reaction>
</comment>
<proteinExistence type="inferred from homology"/>
<evidence type="ECO:0000256" key="9">
    <source>
        <dbReference type="HAMAP-Rule" id="MF_00956"/>
    </source>
</evidence>
<keyword evidence="12" id="KW-1185">Reference proteome</keyword>
<dbReference type="GO" id="GO:0042351">
    <property type="term" value="P:'de novo' GDP-L-fucose biosynthetic process"/>
    <property type="evidence" value="ECO:0007669"/>
    <property type="project" value="UniProtKB-UniRule"/>
</dbReference>